<feature type="domain" description="Response regulatory" evidence="3">
    <location>
        <begin position="5"/>
        <end position="119"/>
    </location>
</feature>
<dbReference type="InterPro" id="IPR050595">
    <property type="entry name" value="Bact_response_regulator"/>
</dbReference>
<dbReference type="PROSITE" id="PS50110">
    <property type="entry name" value="RESPONSE_REGULATORY"/>
    <property type="match status" value="1"/>
</dbReference>
<dbReference type="RefSeq" id="WP_160907639.1">
    <property type="nucleotide sequence ID" value="NZ_WVHS01000003.1"/>
</dbReference>
<feature type="modified residue" description="4-aspartylphosphate" evidence="2">
    <location>
        <position position="54"/>
    </location>
</feature>
<name>A0A7K1Y065_9SPHI</name>
<organism evidence="4 5">
    <name type="scientific">Hufsiella ginkgonis</name>
    <dbReference type="NCBI Taxonomy" id="2695274"/>
    <lineage>
        <taxon>Bacteria</taxon>
        <taxon>Pseudomonadati</taxon>
        <taxon>Bacteroidota</taxon>
        <taxon>Sphingobacteriia</taxon>
        <taxon>Sphingobacteriales</taxon>
        <taxon>Sphingobacteriaceae</taxon>
        <taxon>Hufsiella</taxon>
    </lineage>
</organism>
<dbReference type="EMBL" id="WVHS01000003">
    <property type="protein sequence ID" value="MXV16661.1"/>
    <property type="molecule type" value="Genomic_DNA"/>
</dbReference>
<dbReference type="SUPFAM" id="SSF52172">
    <property type="entry name" value="CheY-like"/>
    <property type="match status" value="1"/>
</dbReference>
<proteinExistence type="predicted"/>
<protein>
    <submittedName>
        <fullName evidence="4">Response regulator</fullName>
    </submittedName>
</protein>
<evidence type="ECO:0000313" key="5">
    <source>
        <dbReference type="Proteomes" id="UP000451233"/>
    </source>
</evidence>
<gene>
    <name evidence="4" type="ORF">GS398_15265</name>
</gene>
<keyword evidence="5" id="KW-1185">Reference proteome</keyword>
<dbReference type="InterPro" id="IPR001789">
    <property type="entry name" value="Sig_transdc_resp-reg_receiver"/>
</dbReference>
<keyword evidence="1 2" id="KW-0597">Phosphoprotein</keyword>
<evidence type="ECO:0000313" key="4">
    <source>
        <dbReference type="EMBL" id="MXV16661.1"/>
    </source>
</evidence>
<dbReference type="GO" id="GO:0000160">
    <property type="term" value="P:phosphorelay signal transduction system"/>
    <property type="evidence" value="ECO:0007669"/>
    <property type="project" value="InterPro"/>
</dbReference>
<dbReference type="PANTHER" id="PTHR44591:SF3">
    <property type="entry name" value="RESPONSE REGULATORY DOMAIN-CONTAINING PROTEIN"/>
    <property type="match status" value="1"/>
</dbReference>
<dbReference type="PANTHER" id="PTHR44591">
    <property type="entry name" value="STRESS RESPONSE REGULATOR PROTEIN 1"/>
    <property type="match status" value="1"/>
</dbReference>
<dbReference type="SMART" id="SM00448">
    <property type="entry name" value="REC"/>
    <property type="match status" value="1"/>
</dbReference>
<comment type="caution">
    <text evidence="4">The sequence shown here is derived from an EMBL/GenBank/DDBJ whole genome shotgun (WGS) entry which is preliminary data.</text>
</comment>
<evidence type="ECO:0000256" key="2">
    <source>
        <dbReference type="PROSITE-ProRule" id="PRU00169"/>
    </source>
</evidence>
<evidence type="ECO:0000256" key="1">
    <source>
        <dbReference type="ARBA" id="ARBA00022553"/>
    </source>
</evidence>
<dbReference type="InterPro" id="IPR011006">
    <property type="entry name" value="CheY-like_superfamily"/>
</dbReference>
<dbReference type="Pfam" id="PF00072">
    <property type="entry name" value="Response_reg"/>
    <property type="match status" value="1"/>
</dbReference>
<dbReference type="AlphaFoldDB" id="A0A7K1Y065"/>
<dbReference type="Gene3D" id="3.40.50.2300">
    <property type="match status" value="1"/>
</dbReference>
<evidence type="ECO:0000259" key="3">
    <source>
        <dbReference type="PROSITE" id="PS50110"/>
    </source>
</evidence>
<sequence length="119" mass="13573">MRGKVVYVLEDDADISDLIAYILCEAGYNVEQCGTVRKFNEVVTRSLPDIFILDVLLPDGNGLEICKQLRTDPVTRNIPVLMMSANKTRRDIESFGCAVDFISKPFNIDHFRQRVDQYV</sequence>
<dbReference type="Proteomes" id="UP000451233">
    <property type="component" value="Unassembled WGS sequence"/>
</dbReference>
<accession>A0A7K1Y065</accession>
<reference evidence="4 5" key="1">
    <citation type="submission" date="2019-11" db="EMBL/GenBank/DDBJ databases">
        <title>Pedobacter sp. HMF7056 Genome sequencing and assembly.</title>
        <authorList>
            <person name="Kang H."/>
            <person name="Kim H."/>
            <person name="Joh K."/>
        </authorList>
    </citation>
    <scope>NUCLEOTIDE SEQUENCE [LARGE SCALE GENOMIC DNA]</scope>
    <source>
        <strain evidence="4 5">HMF7056</strain>
    </source>
</reference>